<keyword evidence="3" id="KW-1185">Reference proteome</keyword>
<feature type="transmembrane region" description="Helical" evidence="1">
    <location>
        <begin position="39"/>
        <end position="57"/>
    </location>
</feature>
<protein>
    <submittedName>
        <fullName evidence="2">Uncharacterized protein</fullName>
    </submittedName>
</protein>
<reference evidence="2 3" key="1">
    <citation type="submission" date="2018-01" db="EMBL/GenBank/DDBJ databases">
        <title>Genome sequence of Borrelia tachyglossi.</title>
        <authorList>
            <person name="Gofton A.W."/>
        </authorList>
    </citation>
    <scope>NUCLEOTIDE SEQUENCE [LARGE SCALE GENOMIC DNA]</scope>
    <source>
        <strain evidence="2 3">Bc-F10-1268</strain>
    </source>
</reference>
<evidence type="ECO:0000256" key="1">
    <source>
        <dbReference type="SAM" id="Phobius"/>
    </source>
</evidence>
<keyword evidence="1" id="KW-0812">Transmembrane</keyword>
<accession>A0A2S1LWI1</accession>
<dbReference type="RefSeq" id="WP_108729059.1">
    <property type="nucleotide sequence ID" value="NZ_CP025785.1"/>
</dbReference>
<dbReference type="OrthoDB" id="350988at2"/>
<dbReference type="AlphaFoldDB" id="A0A2S1LWI1"/>
<organism evidence="2 3">
    <name type="scientific">Candidatus Borreliella tachyglossi</name>
    <dbReference type="NCBI Taxonomy" id="1964448"/>
    <lineage>
        <taxon>Bacteria</taxon>
        <taxon>Pseudomonadati</taxon>
        <taxon>Spirochaetota</taxon>
        <taxon>Spirochaetia</taxon>
        <taxon>Spirochaetales</taxon>
        <taxon>Borreliaceae</taxon>
        <taxon>Borreliella</taxon>
    </lineage>
</organism>
<keyword evidence="1" id="KW-0472">Membrane</keyword>
<sequence length="158" mass="18379">MLIHKEIKYVLLFSIFAFIISVILGILSRVSFITILFRAFFQFIIFFLIGLLIEFVYKKYLYDLFRDVSLSDKDSKNSYVKDKNDTATSDAMTFSSRNNPLARNNDDFSLMEEVENYKIDDAKYSKPSDRRSSQISYVAENDPKVVAEAIKALIHKKE</sequence>
<gene>
    <name evidence="2" type="ORF">CR532_01390</name>
</gene>
<name>A0A2S1LWI1_9SPIR</name>
<keyword evidence="1" id="KW-1133">Transmembrane helix</keyword>
<evidence type="ECO:0000313" key="3">
    <source>
        <dbReference type="Proteomes" id="UP000244655"/>
    </source>
</evidence>
<dbReference type="EMBL" id="CP025785">
    <property type="protein sequence ID" value="AWG42659.1"/>
    <property type="molecule type" value="Genomic_DNA"/>
</dbReference>
<proteinExistence type="predicted"/>
<feature type="transmembrane region" description="Helical" evidence="1">
    <location>
        <begin position="7"/>
        <end position="27"/>
    </location>
</feature>
<evidence type="ECO:0000313" key="2">
    <source>
        <dbReference type="EMBL" id="AWG42659.1"/>
    </source>
</evidence>
<dbReference type="Proteomes" id="UP000244655">
    <property type="component" value="Chromosome"/>
</dbReference>